<dbReference type="Pfam" id="PF07859">
    <property type="entry name" value="Abhydrolase_3"/>
    <property type="match status" value="1"/>
</dbReference>
<evidence type="ECO:0000313" key="3">
    <source>
        <dbReference type="EMBL" id="NMG22229.1"/>
    </source>
</evidence>
<dbReference type="InterPro" id="IPR029058">
    <property type="entry name" value="AB_hydrolase_fold"/>
</dbReference>
<dbReference type="Gene3D" id="3.40.50.1820">
    <property type="entry name" value="alpha/beta hydrolase"/>
    <property type="match status" value="1"/>
</dbReference>
<reference evidence="3 4" key="1">
    <citation type="submission" date="2018-06" db="EMBL/GenBank/DDBJ databases">
        <title>Comparative genomics of Brasilonema spp. strains.</title>
        <authorList>
            <person name="Alvarenga D.O."/>
            <person name="Fiore M.F."/>
            <person name="Varani A.M."/>
        </authorList>
    </citation>
    <scope>NUCLEOTIDE SEQUENCE [LARGE SCALE GENOMIC DNA]</scope>
    <source>
        <strain evidence="3 4">SPC951</strain>
    </source>
</reference>
<evidence type="ECO:0000259" key="2">
    <source>
        <dbReference type="Pfam" id="PF07859"/>
    </source>
</evidence>
<evidence type="ECO:0000256" key="1">
    <source>
        <dbReference type="ARBA" id="ARBA00022801"/>
    </source>
</evidence>
<dbReference type="RefSeq" id="WP_169157438.1">
    <property type="nucleotide sequence ID" value="NZ_CAWPJE010000233.1"/>
</dbReference>
<dbReference type="Proteomes" id="UP000718564">
    <property type="component" value="Unassembled WGS sequence"/>
</dbReference>
<comment type="caution">
    <text evidence="3">The sequence shown here is derived from an EMBL/GenBank/DDBJ whole genome shotgun (WGS) entry which is preliminary data.</text>
</comment>
<gene>
    <name evidence="3" type="ORF">DP116_23370</name>
</gene>
<feature type="domain" description="Alpha/beta hydrolase fold-3" evidence="2">
    <location>
        <begin position="87"/>
        <end position="294"/>
    </location>
</feature>
<sequence length="322" mass="35071">MREDIFARMTADTRAVVQKMQAHAVSPPPNADFVQLTRDGYRQVIGLAGDAQEVETVEDHTVPSTPAIPLRLYKPRVEYNDTPLPALVYFHGGGFISGGFDTHDRPLRVLANASGCAIALVDYRLAPESPFPAAPEDCFAGLQWVIEHAQELGINPSKVSVGGDSAGGLLATVVCLMCRDRNASRPIAQILIYPDTDLAINTRSWYELDFLHPAQSRENKLSQIAMYVPNQAEREQPYASPLRAPNLSNLPPALIITAELDPQRDEGEAYAQQLRDAGCLVTHTRYPGVIHGFYQMGGVIASARAAIAEVGAYLQLRHTGAS</sequence>
<dbReference type="EMBL" id="QMEB01000234">
    <property type="protein sequence ID" value="NMG22229.1"/>
    <property type="molecule type" value="Genomic_DNA"/>
</dbReference>
<keyword evidence="4" id="KW-1185">Reference proteome</keyword>
<organism evidence="3 4">
    <name type="scientific">Brasilonema bromeliae SPC951</name>
    <dbReference type="NCBI Taxonomy" id="385972"/>
    <lineage>
        <taxon>Bacteria</taxon>
        <taxon>Bacillati</taxon>
        <taxon>Cyanobacteriota</taxon>
        <taxon>Cyanophyceae</taxon>
        <taxon>Nostocales</taxon>
        <taxon>Scytonemataceae</taxon>
        <taxon>Brasilonema</taxon>
        <taxon>Bromeliae group (in: Brasilonema)</taxon>
    </lineage>
</organism>
<keyword evidence="1" id="KW-0378">Hydrolase</keyword>
<proteinExistence type="predicted"/>
<name>A0ABX1PCM3_9CYAN</name>
<dbReference type="InterPro" id="IPR013094">
    <property type="entry name" value="AB_hydrolase_3"/>
</dbReference>
<dbReference type="PANTHER" id="PTHR48081">
    <property type="entry name" value="AB HYDROLASE SUPERFAMILY PROTEIN C4A8.06C"/>
    <property type="match status" value="1"/>
</dbReference>
<dbReference type="PANTHER" id="PTHR48081:SF8">
    <property type="entry name" value="ALPHA_BETA HYDROLASE FOLD-3 DOMAIN-CONTAINING PROTEIN-RELATED"/>
    <property type="match status" value="1"/>
</dbReference>
<evidence type="ECO:0000313" key="4">
    <source>
        <dbReference type="Proteomes" id="UP000718564"/>
    </source>
</evidence>
<accession>A0ABX1PCM3</accession>
<protein>
    <recommendedName>
        <fullName evidence="2">Alpha/beta hydrolase fold-3 domain-containing protein</fullName>
    </recommendedName>
</protein>
<dbReference type="SUPFAM" id="SSF53474">
    <property type="entry name" value="alpha/beta-Hydrolases"/>
    <property type="match status" value="1"/>
</dbReference>
<dbReference type="InterPro" id="IPR050300">
    <property type="entry name" value="GDXG_lipolytic_enzyme"/>
</dbReference>